<protein>
    <submittedName>
        <fullName evidence="2">Uncharacterized protein</fullName>
    </submittedName>
</protein>
<gene>
    <name evidence="2" type="ORF">SAMN06265173_1486</name>
</gene>
<accession>A0A521FS24</accession>
<proteinExistence type="predicted"/>
<feature type="region of interest" description="Disordered" evidence="1">
    <location>
        <begin position="113"/>
        <end position="147"/>
    </location>
</feature>
<evidence type="ECO:0000256" key="1">
    <source>
        <dbReference type="SAM" id="MobiDB-lite"/>
    </source>
</evidence>
<name>A0A521FS24_9RHOB</name>
<keyword evidence="3" id="KW-1185">Reference proteome</keyword>
<sequence>MLKLNLQNKPYNIDLMAGVSVTVIPMTSTMMLELLQASRQDGNGDEAAEDSVTFAKRIGRRVIQSWSGIFSSDGKTPVPVSDETVNALFDFYPAFRVFQSSYIAPAFLLAEEGNGSSSSPNGTTAGAGNTAKGARGSAKTARGKKSR</sequence>
<dbReference type="RefSeq" id="WP_185959098.1">
    <property type="nucleotide sequence ID" value="NZ_FXTO01000048.1"/>
</dbReference>
<dbReference type="AlphaFoldDB" id="A0A521FS24"/>
<organism evidence="2 3">
    <name type="scientific">Thalassovita litoralis</name>
    <dbReference type="NCBI Taxonomy" id="1010611"/>
    <lineage>
        <taxon>Bacteria</taxon>
        <taxon>Pseudomonadati</taxon>
        <taxon>Pseudomonadota</taxon>
        <taxon>Alphaproteobacteria</taxon>
        <taxon>Rhodobacterales</taxon>
        <taxon>Roseobacteraceae</taxon>
        <taxon>Thalassovita</taxon>
    </lineage>
</organism>
<dbReference type="EMBL" id="FXTO01000048">
    <property type="protein sequence ID" value="SMO98939.1"/>
    <property type="molecule type" value="Genomic_DNA"/>
</dbReference>
<evidence type="ECO:0000313" key="3">
    <source>
        <dbReference type="Proteomes" id="UP000316030"/>
    </source>
</evidence>
<evidence type="ECO:0000313" key="2">
    <source>
        <dbReference type="EMBL" id="SMO98939.1"/>
    </source>
</evidence>
<reference evidence="2 3" key="1">
    <citation type="submission" date="2017-05" db="EMBL/GenBank/DDBJ databases">
        <authorList>
            <person name="Varghese N."/>
            <person name="Submissions S."/>
        </authorList>
    </citation>
    <scope>NUCLEOTIDE SEQUENCE [LARGE SCALE GENOMIC DNA]</scope>
    <source>
        <strain evidence="2 3">DSM 29506</strain>
    </source>
</reference>
<dbReference type="Proteomes" id="UP000316030">
    <property type="component" value="Unassembled WGS sequence"/>
</dbReference>
<feature type="compositionally biased region" description="Low complexity" evidence="1">
    <location>
        <begin position="113"/>
        <end position="134"/>
    </location>
</feature>